<feature type="transmembrane region" description="Helical" evidence="9">
    <location>
        <begin position="27"/>
        <end position="48"/>
    </location>
</feature>
<keyword evidence="11" id="KW-1185">Reference proteome</keyword>
<evidence type="ECO:0000313" key="11">
    <source>
        <dbReference type="Proteomes" id="UP001218629"/>
    </source>
</evidence>
<proteinExistence type="predicted"/>
<reference evidence="10 11" key="1">
    <citation type="submission" date="2022-03" db="EMBL/GenBank/DDBJ databases">
        <title>Streptomyces yunnanensis P86,complete genome.</title>
        <authorList>
            <person name="Chen S."/>
            <person name="Zhang Q."/>
        </authorList>
    </citation>
    <scope>NUCLEOTIDE SEQUENCE [LARGE SCALE GENOMIC DNA]</scope>
    <source>
        <strain evidence="10 11">P86</strain>
    </source>
</reference>
<keyword evidence="7 9" id="KW-0472">Membrane</keyword>
<dbReference type="EMBL" id="CP095749">
    <property type="protein sequence ID" value="WEB38291.1"/>
    <property type="molecule type" value="Genomic_DNA"/>
</dbReference>
<protein>
    <recommendedName>
        <fullName evidence="12">Mannosyltransferase</fullName>
    </recommendedName>
</protein>
<evidence type="ECO:0000256" key="8">
    <source>
        <dbReference type="SAM" id="MobiDB-lite"/>
    </source>
</evidence>
<evidence type="ECO:0000256" key="2">
    <source>
        <dbReference type="ARBA" id="ARBA00022475"/>
    </source>
</evidence>
<dbReference type="Proteomes" id="UP001218629">
    <property type="component" value="Chromosome"/>
</dbReference>
<dbReference type="PANTHER" id="PTHR33908:SF3">
    <property type="entry name" value="UNDECAPRENYL PHOSPHATE-ALPHA-4-AMINO-4-DEOXY-L-ARABINOSE ARABINOSYL TRANSFERASE"/>
    <property type="match status" value="1"/>
</dbReference>
<evidence type="ECO:0000256" key="9">
    <source>
        <dbReference type="SAM" id="Phobius"/>
    </source>
</evidence>
<keyword evidence="6 9" id="KW-1133">Transmembrane helix</keyword>
<feature type="transmembrane region" description="Helical" evidence="9">
    <location>
        <begin position="303"/>
        <end position="324"/>
    </location>
</feature>
<organism evidence="10 11">
    <name type="scientific">Streptomyces yunnanensis</name>
    <dbReference type="NCBI Taxonomy" id="156453"/>
    <lineage>
        <taxon>Bacteria</taxon>
        <taxon>Bacillati</taxon>
        <taxon>Actinomycetota</taxon>
        <taxon>Actinomycetes</taxon>
        <taxon>Kitasatosporales</taxon>
        <taxon>Streptomycetaceae</taxon>
        <taxon>Streptomyces</taxon>
    </lineage>
</organism>
<dbReference type="RefSeq" id="WP_275305981.1">
    <property type="nucleotide sequence ID" value="NZ_CP095749.1"/>
</dbReference>
<feature type="transmembrane region" description="Helical" evidence="9">
    <location>
        <begin position="376"/>
        <end position="394"/>
    </location>
</feature>
<dbReference type="InterPro" id="IPR050297">
    <property type="entry name" value="LipidA_mod_glycosyltrf_83"/>
</dbReference>
<evidence type="ECO:0000256" key="7">
    <source>
        <dbReference type="ARBA" id="ARBA00023136"/>
    </source>
</evidence>
<evidence type="ECO:0008006" key="12">
    <source>
        <dbReference type="Google" id="ProtNLM"/>
    </source>
</evidence>
<evidence type="ECO:0000256" key="4">
    <source>
        <dbReference type="ARBA" id="ARBA00022679"/>
    </source>
</evidence>
<feature type="transmembrane region" description="Helical" evidence="9">
    <location>
        <begin position="272"/>
        <end position="291"/>
    </location>
</feature>
<keyword evidence="2" id="KW-1003">Cell membrane</keyword>
<sequence length="530" mass="56206">MSVPSASLAPATTGRIADPAPVGAHRWPAWLVPGLPASLALALGLWGLHRQGAVWRDEAATWEVAQRSASEIWHLIGNMDVVHTLYYLLVHALFEGFGANLTALRLPSVLGGVVAAAVIAATGRRLAGPLGGVAAGLALALLPVMQRYTQEGRSFALVAAGVAVGTWLLTGVLGPAGPTGTSARRDEHRNRTAGLWRWCAYATVMLATALLNWLSLFALAAHGITVLLTRHEGQRRLLTRWLVTAVIVVAGTLPLIVASSRQTRLVAWIQPPSAASLLGVTAMLIVALACTRVPTTPDRQRTRLSPASVGLPLLAVPHLGLLLASWLVKPLYVDRYVLYASLGLSLLVGPALAWSARTVAARIRTRHHRGRPRAEALLGAVVAVAFLALLPLELSLRTPLSRTDDVRAATREVAALARPGDGIVFLPAQRRDMALVDPPPFGGLADLALAKSPTASGTLYGVEVDPTEIQAAMLSRKRLVVVSDSGSSPQAETPQDLAKLSTLAHHFTLTSSDDAGGRRVATYERNERPR</sequence>
<evidence type="ECO:0000256" key="3">
    <source>
        <dbReference type="ARBA" id="ARBA00022676"/>
    </source>
</evidence>
<comment type="subcellular location">
    <subcellularLocation>
        <location evidence="1">Cell membrane</location>
        <topology evidence="1">Multi-pass membrane protein</topology>
    </subcellularLocation>
</comment>
<gene>
    <name evidence="10" type="ORF">MOV08_02535</name>
</gene>
<feature type="transmembrane region" description="Helical" evidence="9">
    <location>
        <begin position="103"/>
        <end position="120"/>
    </location>
</feature>
<keyword evidence="5 9" id="KW-0812">Transmembrane</keyword>
<feature type="transmembrane region" description="Helical" evidence="9">
    <location>
        <begin position="126"/>
        <end position="144"/>
    </location>
</feature>
<feature type="compositionally biased region" description="Basic and acidic residues" evidence="8">
    <location>
        <begin position="515"/>
        <end position="530"/>
    </location>
</feature>
<accession>A0ABY8A3C1</accession>
<feature type="transmembrane region" description="Helical" evidence="9">
    <location>
        <begin position="336"/>
        <end position="355"/>
    </location>
</feature>
<dbReference type="PANTHER" id="PTHR33908">
    <property type="entry name" value="MANNOSYLTRANSFERASE YKCB-RELATED"/>
    <property type="match status" value="1"/>
</dbReference>
<feature type="transmembrane region" description="Helical" evidence="9">
    <location>
        <begin position="156"/>
        <end position="175"/>
    </location>
</feature>
<evidence type="ECO:0000313" key="10">
    <source>
        <dbReference type="EMBL" id="WEB38291.1"/>
    </source>
</evidence>
<name>A0ABY8A3C1_9ACTN</name>
<keyword evidence="4" id="KW-0808">Transferase</keyword>
<evidence type="ECO:0000256" key="1">
    <source>
        <dbReference type="ARBA" id="ARBA00004651"/>
    </source>
</evidence>
<evidence type="ECO:0000256" key="6">
    <source>
        <dbReference type="ARBA" id="ARBA00022989"/>
    </source>
</evidence>
<feature type="transmembrane region" description="Helical" evidence="9">
    <location>
        <begin position="241"/>
        <end position="260"/>
    </location>
</feature>
<feature type="transmembrane region" description="Helical" evidence="9">
    <location>
        <begin position="195"/>
        <end position="220"/>
    </location>
</feature>
<evidence type="ECO:0000256" key="5">
    <source>
        <dbReference type="ARBA" id="ARBA00022692"/>
    </source>
</evidence>
<keyword evidence="3" id="KW-0328">Glycosyltransferase</keyword>
<feature type="region of interest" description="Disordered" evidence="8">
    <location>
        <begin position="510"/>
        <end position="530"/>
    </location>
</feature>